<keyword evidence="2" id="KW-1185">Reference proteome</keyword>
<dbReference type="AlphaFoldDB" id="A0A7I8IL80"/>
<organism evidence="1">
    <name type="scientific">Spirodela intermedia</name>
    <name type="common">Intermediate duckweed</name>
    <dbReference type="NCBI Taxonomy" id="51605"/>
    <lineage>
        <taxon>Eukaryota</taxon>
        <taxon>Viridiplantae</taxon>
        <taxon>Streptophyta</taxon>
        <taxon>Embryophyta</taxon>
        <taxon>Tracheophyta</taxon>
        <taxon>Spermatophyta</taxon>
        <taxon>Magnoliopsida</taxon>
        <taxon>Liliopsida</taxon>
        <taxon>Araceae</taxon>
        <taxon>Lemnoideae</taxon>
        <taxon>Spirodela</taxon>
    </lineage>
</organism>
<accession>A0A7I8IL80</accession>
<sequence length="77" mass="8902">MIALSLFSCVYDYSLPHNRLATSDVEEEWCIRILTMSLLSLSLAVSMPYSYWVSDVKEEKVINQALIFLIFPLASYY</sequence>
<dbReference type="EMBL" id="LR743591">
    <property type="protein sequence ID" value="CAA2618446.1"/>
    <property type="molecule type" value="Genomic_DNA"/>
</dbReference>
<gene>
    <name evidence="1" type="ORF">SI7747_04004613</name>
</gene>
<evidence type="ECO:0000313" key="1">
    <source>
        <dbReference type="EMBL" id="CAA2618446.1"/>
    </source>
</evidence>
<dbReference type="EMBL" id="CACRZD030000004">
    <property type="protein sequence ID" value="CAA6658163.1"/>
    <property type="molecule type" value="Genomic_DNA"/>
</dbReference>
<reference evidence="1 2" key="1">
    <citation type="submission" date="2019-12" db="EMBL/GenBank/DDBJ databases">
        <authorList>
            <person name="Scholz U."/>
            <person name="Mascher M."/>
            <person name="Fiebig A."/>
        </authorList>
    </citation>
    <scope>NUCLEOTIDE SEQUENCE</scope>
</reference>
<evidence type="ECO:0000313" key="2">
    <source>
        <dbReference type="Proteomes" id="UP001189122"/>
    </source>
</evidence>
<protein>
    <submittedName>
        <fullName evidence="1">Uncharacterized protein</fullName>
    </submittedName>
</protein>
<dbReference type="Proteomes" id="UP001189122">
    <property type="component" value="Unassembled WGS sequence"/>
</dbReference>
<name>A0A7I8IL80_SPIIN</name>
<proteinExistence type="predicted"/>